<dbReference type="Pfam" id="PF09998">
    <property type="entry name" value="DUF2239"/>
    <property type="match status" value="1"/>
</dbReference>
<comment type="caution">
    <text evidence="2">The sequence shown here is derived from an EMBL/GenBank/DDBJ whole genome shotgun (WGS) entry which is preliminary data.</text>
</comment>
<dbReference type="InterPro" id="IPR018715">
    <property type="entry name" value="DUF2239"/>
</dbReference>
<sequence>MTDFADIAATAFAGHNLLASGPLDLVALAVRKAEREGADGPLLVFDDASGRVIDLDLRGSEADVLARLADRGAAKPGPAQAQEKPRGRGRPKLGVVGREVTLLPRHWDWLEQQPASASQVIRRLIDAARREEGGDAVAAGPADPVHPVRATRPVPRRVRAERTYRVMTDLAGDQPGYEEALRALFVGDDAALAANIADWPGDVAAYVHRLAGLEEADG</sequence>
<reference evidence="2 3" key="1">
    <citation type="submission" date="2021-07" db="EMBL/GenBank/DDBJ databases">
        <title>Alteriqipengyuania abyssalis NZ-12B nov, sp.nov isolated from deep sea sponge in pacific ocean.</title>
        <authorList>
            <person name="Tareen S."/>
            <person name="Wink J."/>
        </authorList>
    </citation>
    <scope>NUCLEOTIDE SEQUENCE [LARGE SCALE GENOMIC DNA]</scope>
    <source>
        <strain evidence="2 3">NZ-12B</strain>
    </source>
</reference>
<gene>
    <name evidence="2" type="ORF">KYN89_09690</name>
</gene>
<feature type="region of interest" description="Disordered" evidence="1">
    <location>
        <begin position="69"/>
        <end position="92"/>
    </location>
</feature>
<protein>
    <submittedName>
        <fullName evidence="2">DUF2239 family protein</fullName>
    </submittedName>
</protein>
<organism evidence="2 3">
    <name type="scientific">Alteriqipengyuania abyssalis</name>
    <dbReference type="NCBI Taxonomy" id="2860200"/>
    <lineage>
        <taxon>Bacteria</taxon>
        <taxon>Pseudomonadati</taxon>
        <taxon>Pseudomonadota</taxon>
        <taxon>Alphaproteobacteria</taxon>
        <taxon>Sphingomonadales</taxon>
        <taxon>Erythrobacteraceae</taxon>
        <taxon>Alteriqipengyuania</taxon>
    </lineage>
</organism>
<accession>A0ABS7PE10</accession>
<proteinExistence type="predicted"/>
<dbReference type="Proteomes" id="UP000759298">
    <property type="component" value="Unassembled WGS sequence"/>
</dbReference>
<keyword evidence="3" id="KW-1185">Reference proteome</keyword>
<name>A0ABS7PE10_9SPHN</name>
<evidence type="ECO:0000313" key="3">
    <source>
        <dbReference type="Proteomes" id="UP000759298"/>
    </source>
</evidence>
<evidence type="ECO:0000256" key="1">
    <source>
        <dbReference type="SAM" id="MobiDB-lite"/>
    </source>
</evidence>
<dbReference type="RefSeq" id="WP_222824837.1">
    <property type="nucleotide sequence ID" value="NZ_JAHWXP010000002.1"/>
</dbReference>
<evidence type="ECO:0000313" key="2">
    <source>
        <dbReference type="EMBL" id="MBY8337323.1"/>
    </source>
</evidence>
<dbReference type="EMBL" id="JAHWXP010000002">
    <property type="protein sequence ID" value="MBY8337323.1"/>
    <property type="molecule type" value="Genomic_DNA"/>
</dbReference>